<organism evidence="2 3">
    <name type="scientific">Schizophyllum amplum</name>
    <dbReference type="NCBI Taxonomy" id="97359"/>
    <lineage>
        <taxon>Eukaryota</taxon>
        <taxon>Fungi</taxon>
        <taxon>Dikarya</taxon>
        <taxon>Basidiomycota</taxon>
        <taxon>Agaricomycotina</taxon>
        <taxon>Agaricomycetes</taxon>
        <taxon>Agaricomycetidae</taxon>
        <taxon>Agaricales</taxon>
        <taxon>Schizophyllaceae</taxon>
        <taxon>Schizophyllum</taxon>
    </lineage>
</organism>
<feature type="compositionally biased region" description="Polar residues" evidence="1">
    <location>
        <begin position="343"/>
        <end position="371"/>
    </location>
</feature>
<protein>
    <submittedName>
        <fullName evidence="2">Uncharacterized protein</fullName>
    </submittedName>
</protein>
<feature type="compositionally biased region" description="Low complexity" evidence="1">
    <location>
        <begin position="289"/>
        <end position="302"/>
    </location>
</feature>
<accession>A0A550BRS6</accession>
<proteinExistence type="predicted"/>
<gene>
    <name evidence="2" type="ORF">BD626DRAFT_638361</name>
</gene>
<feature type="region of interest" description="Disordered" evidence="1">
    <location>
        <begin position="21"/>
        <end position="40"/>
    </location>
</feature>
<reference evidence="2 3" key="1">
    <citation type="journal article" date="2019" name="New Phytol.">
        <title>Comparative genomics reveals unique wood-decay strategies and fruiting body development in the Schizophyllaceae.</title>
        <authorList>
            <person name="Almasi E."/>
            <person name="Sahu N."/>
            <person name="Krizsan K."/>
            <person name="Balint B."/>
            <person name="Kovacs G.M."/>
            <person name="Kiss B."/>
            <person name="Cseklye J."/>
            <person name="Drula E."/>
            <person name="Henrissat B."/>
            <person name="Nagy I."/>
            <person name="Chovatia M."/>
            <person name="Adam C."/>
            <person name="LaButti K."/>
            <person name="Lipzen A."/>
            <person name="Riley R."/>
            <person name="Grigoriev I.V."/>
            <person name="Nagy L.G."/>
        </authorList>
    </citation>
    <scope>NUCLEOTIDE SEQUENCE [LARGE SCALE GENOMIC DNA]</scope>
    <source>
        <strain evidence="2 3">NL-1724</strain>
    </source>
</reference>
<keyword evidence="3" id="KW-1185">Reference proteome</keyword>
<comment type="caution">
    <text evidence="2">The sequence shown here is derived from an EMBL/GenBank/DDBJ whole genome shotgun (WGS) entry which is preliminary data.</text>
</comment>
<evidence type="ECO:0000256" key="1">
    <source>
        <dbReference type="SAM" id="MobiDB-lite"/>
    </source>
</evidence>
<name>A0A550BRS6_9AGAR</name>
<feature type="compositionally biased region" description="Polar residues" evidence="1">
    <location>
        <begin position="70"/>
        <end position="83"/>
    </location>
</feature>
<feature type="region of interest" description="Disordered" evidence="1">
    <location>
        <begin position="342"/>
        <end position="371"/>
    </location>
</feature>
<feature type="region of interest" description="Disordered" evidence="1">
    <location>
        <begin position="281"/>
        <end position="303"/>
    </location>
</feature>
<feature type="region of interest" description="Disordered" evidence="1">
    <location>
        <begin position="70"/>
        <end position="107"/>
    </location>
</feature>
<dbReference type="AlphaFoldDB" id="A0A550BRS6"/>
<dbReference type="Proteomes" id="UP000320762">
    <property type="component" value="Unassembled WGS sequence"/>
</dbReference>
<evidence type="ECO:0000313" key="2">
    <source>
        <dbReference type="EMBL" id="TRM55239.1"/>
    </source>
</evidence>
<sequence length="371" mass="42203">MVATKSFRPARSSGLQNVLKVDELLDPSPTTTHNDRRRANVKLLEKPHRRTAVMVAKLVRWKLGIKSTKLAQPETNNPPHNCPSSSSSLAVDECQPSKPVDSESPVVDAPSMAVAKGGQDIRRAPHKPHKRTIVRKKKAPSFIVTGPPMRPAIPCALWESYLHTASLRKVPEVSYHCQRIYKPHSIWPRPVIKRVDPWVDLYDARAMFCISSDFQRYLERETQSMRTTMAYQQRILEARRLDIPVPRTLTPKTTRDTFNLRREQQERCVLDALRKFVKPRREEAPAVTSRVGSSANGSSVAATPPTYTAVLKGDPKDIELNRRKLKSRKDMWASAVAVRQKRQQLTDQRRALQTSRVQNQQPDATTMPRSF</sequence>
<dbReference type="EMBL" id="VDMD01000222">
    <property type="protein sequence ID" value="TRM55239.1"/>
    <property type="molecule type" value="Genomic_DNA"/>
</dbReference>
<evidence type="ECO:0000313" key="3">
    <source>
        <dbReference type="Proteomes" id="UP000320762"/>
    </source>
</evidence>